<organism evidence="1 2">
    <name type="scientific">Panagrellus redivivus</name>
    <name type="common">Microworm</name>
    <dbReference type="NCBI Taxonomy" id="6233"/>
    <lineage>
        <taxon>Eukaryota</taxon>
        <taxon>Metazoa</taxon>
        <taxon>Ecdysozoa</taxon>
        <taxon>Nematoda</taxon>
        <taxon>Chromadorea</taxon>
        <taxon>Rhabditida</taxon>
        <taxon>Tylenchina</taxon>
        <taxon>Panagrolaimomorpha</taxon>
        <taxon>Panagrolaimoidea</taxon>
        <taxon>Panagrolaimidae</taxon>
        <taxon>Panagrellus</taxon>
    </lineage>
</organism>
<sequence>MTTTSESVAKRVLVVRVRASPCPIKNALSEINQCASLIESASTESPPHRHFQMICNAFKHCNLKHLDFLSMCPFNNNWLDALMETNFANMDFIAIQIADQSVLDVDGQSLAKFVMAQNDSFIFYIELRSPVDYERIEEQFKKLFGEYFIPFTGITKNKKLISVSWDNSTHYSTYRRYIPVS</sequence>
<protein>
    <submittedName>
        <fullName evidence="2">F-box domain-containing protein</fullName>
    </submittedName>
</protein>
<reference evidence="2" key="2">
    <citation type="submission" date="2020-10" db="UniProtKB">
        <authorList>
            <consortium name="WormBaseParasite"/>
        </authorList>
    </citation>
    <scope>IDENTIFICATION</scope>
</reference>
<evidence type="ECO:0000313" key="2">
    <source>
        <dbReference type="WBParaSite" id="Pan_g2905.t2"/>
    </source>
</evidence>
<accession>A0A7E4VSX6</accession>
<proteinExistence type="predicted"/>
<dbReference type="WBParaSite" id="Pan_g2905.t2">
    <property type="protein sequence ID" value="Pan_g2905.t2"/>
    <property type="gene ID" value="Pan_g2905"/>
</dbReference>
<name>A0A7E4VSX6_PANRE</name>
<evidence type="ECO:0000313" key="1">
    <source>
        <dbReference type="Proteomes" id="UP000492821"/>
    </source>
</evidence>
<reference evidence="1" key="1">
    <citation type="journal article" date="2013" name="Genetics">
        <title>The draft genome and transcriptome of Panagrellus redivivus are shaped by the harsh demands of a free-living lifestyle.</title>
        <authorList>
            <person name="Srinivasan J."/>
            <person name="Dillman A.R."/>
            <person name="Macchietto M.G."/>
            <person name="Heikkinen L."/>
            <person name="Lakso M."/>
            <person name="Fracchia K.M."/>
            <person name="Antoshechkin I."/>
            <person name="Mortazavi A."/>
            <person name="Wong G."/>
            <person name="Sternberg P.W."/>
        </authorList>
    </citation>
    <scope>NUCLEOTIDE SEQUENCE [LARGE SCALE GENOMIC DNA]</scope>
    <source>
        <strain evidence="1">MT8872</strain>
    </source>
</reference>
<dbReference type="AlphaFoldDB" id="A0A7E4VSX6"/>
<dbReference type="Proteomes" id="UP000492821">
    <property type="component" value="Unassembled WGS sequence"/>
</dbReference>
<keyword evidence="1" id="KW-1185">Reference proteome</keyword>